<dbReference type="InterPro" id="IPR036568">
    <property type="entry name" value="GGCT-like_sf"/>
</dbReference>
<dbReference type="GO" id="GO:0006751">
    <property type="term" value="P:glutathione catabolic process"/>
    <property type="evidence" value="ECO:0007669"/>
    <property type="project" value="InterPro"/>
</dbReference>
<proteinExistence type="predicted"/>
<dbReference type="Pfam" id="PF04752">
    <property type="entry name" value="ChaC"/>
    <property type="match status" value="1"/>
</dbReference>
<dbReference type="SUPFAM" id="SSF110857">
    <property type="entry name" value="Gamma-glutamyl cyclotransferase-like"/>
    <property type="match status" value="1"/>
</dbReference>
<dbReference type="InterPro" id="IPR013024">
    <property type="entry name" value="GGCT-like"/>
</dbReference>
<dbReference type="GO" id="GO:0005737">
    <property type="term" value="C:cytoplasm"/>
    <property type="evidence" value="ECO:0007669"/>
    <property type="project" value="TreeGrafter"/>
</dbReference>
<dbReference type="EC" id="4.3.2.7" evidence="1"/>
<evidence type="ECO:0000313" key="3">
    <source>
        <dbReference type="EMBL" id="SVA35711.1"/>
    </source>
</evidence>
<organism evidence="3">
    <name type="scientific">marine metagenome</name>
    <dbReference type="NCBI Taxonomy" id="408172"/>
    <lineage>
        <taxon>unclassified sequences</taxon>
        <taxon>metagenomes</taxon>
        <taxon>ecological metagenomes</taxon>
    </lineage>
</organism>
<evidence type="ECO:0000256" key="1">
    <source>
        <dbReference type="ARBA" id="ARBA00012344"/>
    </source>
</evidence>
<dbReference type="PANTHER" id="PTHR12192">
    <property type="entry name" value="CATION TRANSPORT PROTEIN CHAC-RELATED"/>
    <property type="match status" value="1"/>
</dbReference>
<reference evidence="3" key="1">
    <citation type="submission" date="2018-05" db="EMBL/GenBank/DDBJ databases">
        <authorList>
            <person name="Lanie J.A."/>
            <person name="Ng W.-L."/>
            <person name="Kazmierczak K.M."/>
            <person name="Andrzejewski T.M."/>
            <person name="Davidsen T.M."/>
            <person name="Wayne K.J."/>
            <person name="Tettelin H."/>
            <person name="Glass J.I."/>
            <person name="Rusch D."/>
            <person name="Podicherti R."/>
            <person name="Tsui H.-C.T."/>
            <person name="Winkler M.E."/>
        </authorList>
    </citation>
    <scope>NUCLEOTIDE SEQUENCE</scope>
</reference>
<sequence>MGPFEHLNTQVRRQSLDETLARAPKTSDLWLFAYGSLIWRPCFAVQSRRKGVLHEYQRRFCVYTVEARGTPDLPGLGLGLEPGPGLCSGVLLSIPHRDRDQALSRLWAREMLTAIYRPCWVTVETESEPVTALAFIVDSRHSQYAGHLTGEAQVSLIR</sequence>
<accession>A0A381V6T3</accession>
<dbReference type="EMBL" id="UINC01007928">
    <property type="protein sequence ID" value="SVA35711.1"/>
    <property type="molecule type" value="Genomic_DNA"/>
</dbReference>
<dbReference type="CDD" id="cd06661">
    <property type="entry name" value="GGCT_like"/>
    <property type="match status" value="1"/>
</dbReference>
<dbReference type="GO" id="GO:0061928">
    <property type="term" value="F:glutathione specific gamma-glutamylcyclotransferase activity"/>
    <property type="evidence" value="ECO:0007669"/>
    <property type="project" value="UniProtKB-EC"/>
</dbReference>
<keyword evidence="2" id="KW-0456">Lyase</keyword>
<name>A0A381V6T3_9ZZZZ</name>
<protein>
    <recommendedName>
        <fullName evidence="1">glutathione-specific gamma-glutamylcyclotransferase</fullName>
        <ecNumber evidence="1">4.3.2.7</ecNumber>
    </recommendedName>
</protein>
<evidence type="ECO:0000256" key="2">
    <source>
        <dbReference type="ARBA" id="ARBA00023239"/>
    </source>
</evidence>
<gene>
    <name evidence="3" type="ORF">METZ01_LOCUS88565</name>
</gene>
<dbReference type="PANTHER" id="PTHR12192:SF2">
    <property type="entry name" value="GLUTATHIONE-SPECIFIC GAMMA-GLUTAMYLCYCLOTRANSFERASE 2"/>
    <property type="match status" value="1"/>
</dbReference>
<dbReference type="InterPro" id="IPR006840">
    <property type="entry name" value="ChaC"/>
</dbReference>
<feature type="non-terminal residue" evidence="3">
    <location>
        <position position="158"/>
    </location>
</feature>
<dbReference type="AlphaFoldDB" id="A0A381V6T3"/>
<dbReference type="Gene3D" id="3.10.490.10">
    <property type="entry name" value="Gamma-glutamyl cyclotransferase-like"/>
    <property type="match status" value="1"/>
</dbReference>